<proteinExistence type="predicted"/>
<dbReference type="Proteomes" id="UP001177023">
    <property type="component" value="Unassembled WGS sequence"/>
</dbReference>
<gene>
    <name evidence="1" type="ORF">MSPICULIGERA_LOCUS10585</name>
</gene>
<accession>A0AA36CPY1</accession>
<dbReference type="AlphaFoldDB" id="A0AA36CPY1"/>
<evidence type="ECO:0000313" key="2">
    <source>
        <dbReference type="Proteomes" id="UP001177023"/>
    </source>
</evidence>
<reference evidence="1" key="1">
    <citation type="submission" date="2023-06" db="EMBL/GenBank/DDBJ databases">
        <authorList>
            <person name="Delattre M."/>
        </authorList>
    </citation>
    <scope>NUCLEOTIDE SEQUENCE</scope>
    <source>
        <strain evidence="1">AF72</strain>
    </source>
</reference>
<feature type="non-terminal residue" evidence="1">
    <location>
        <position position="66"/>
    </location>
</feature>
<name>A0AA36CPY1_9BILA</name>
<comment type="caution">
    <text evidence="1">The sequence shown here is derived from an EMBL/GenBank/DDBJ whole genome shotgun (WGS) entry which is preliminary data.</text>
</comment>
<keyword evidence="2" id="KW-1185">Reference proteome</keyword>
<sequence>MTLQTWLIIFFEPEIRQHFYRLVNPKVYPTSKATSSEGHPFQFAYQQSPQAPTVLLKAISNPMRFT</sequence>
<evidence type="ECO:0000313" key="1">
    <source>
        <dbReference type="EMBL" id="CAJ0572193.1"/>
    </source>
</evidence>
<dbReference type="EMBL" id="CATQJA010002592">
    <property type="protein sequence ID" value="CAJ0572193.1"/>
    <property type="molecule type" value="Genomic_DNA"/>
</dbReference>
<organism evidence="1 2">
    <name type="scientific">Mesorhabditis spiculigera</name>
    <dbReference type="NCBI Taxonomy" id="96644"/>
    <lineage>
        <taxon>Eukaryota</taxon>
        <taxon>Metazoa</taxon>
        <taxon>Ecdysozoa</taxon>
        <taxon>Nematoda</taxon>
        <taxon>Chromadorea</taxon>
        <taxon>Rhabditida</taxon>
        <taxon>Rhabditina</taxon>
        <taxon>Rhabditomorpha</taxon>
        <taxon>Rhabditoidea</taxon>
        <taxon>Rhabditidae</taxon>
        <taxon>Mesorhabditinae</taxon>
        <taxon>Mesorhabditis</taxon>
    </lineage>
</organism>
<protein>
    <submittedName>
        <fullName evidence="1">Uncharacterized protein</fullName>
    </submittedName>
</protein>